<sequence>MFGILFLPVLCIIIIGGSYAALKPIHFYTPRDHQDSFEHIYNRKLN</sequence>
<name>A0A366EPB3_9BACI</name>
<dbReference type="Proteomes" id="UP000252118">
    <property type="component" value="Unassembled WGS sequence"/>
</dbReference>
<protein>
    <submittedName>
        <fullName evidence="1">Uncharacterized protein</fullName>
    </submittedName>
</protein>
<accession>A0A366EPB3</accession>
<reference evidence="1 2" key="1">
    <citation type="submission" date="2018-06" db="EMBL/GenBank/DDBJ databases">
        <title>Freshwater and sediment microbial communities from various areas in North America, analyzing microbe dynamics in response to fracking.</title>
        <authorList>
            <person name="Lamendella R."/>
        </authorList>
    </citation>
    <scope>NUCLEOTIDE SEQUENCE [LARGE SCALE GENOMIC DNA]</scope>
    <source>
        <strain evidence="1 2">97B</strain>
    </source>
</reference>
<proteinExistence type="predicted"/>
<dbReference type="RefSeq" id="WP_181778125.1">
    <property type="nucleotide sequence ID" value="NZ_QNRJ01000006.1"/>
</dbReference>
<organism evidence="1 2">
    <name type="scientific">Rossellomorea aquimaris</name>
    <dbReference type="NCBI Taxonomy" id="189382"/>
    <lineage>
        <taxon>Bacteria</taxon>
        <taxon>Bacillati</taxon>
        <taxon>Bacillota</taxon>
        <taxon>Bacilli</taxon>
        <taxon>Bacillales</taxon>
        <taxon>Bacillaceae</taxon>
        <taxon>Rossellomorea</taxon>
    </lineage>
</organism>
<dbReference type="EMBL" id="QNRJ01000006">
    <property type="protein sequence ID" value="RBP04252.1"/>
    <property type="molecule type" value="Genomic_DNA"/>
</dbReference>
<comment type="caution">
    <text evidence="1">The sequence shown here is derived from an EMBL/GenBank/DDBJ whole genome shotgun (WGS) entry which is preliminary data.</text>
</comment>
<dbReference type="AlphaFoldDB" id="A0A366EPB3"/>
<evidence type="ECO:0000313" key="2">
    <source>
        <dbReference type="Proteomes" id="UP000252118"/>
    </source>
</evidence>
<gene>
    <name evidence="1" type="ORF">DET59_10638</name>
</gene>
<evidence type="ECO:0000313" key="1">
    <source>
        <dbReference type="EMBL" id="RBP04252.1"/>
    </source>
</evidence>